<evidence type="ECO:0000313" key="7">
    <source>
        <dbReference type="EMBL" id="PRY29910.1"/>
    </source>
</evidence>
<dbReference type="OrthoDB" id="9795789at2"/>
<evidence type="ECO:0000256" key="5">
    <source>
        <dbReference type="ARBA" id="ARBA00022840"/>
    </source>
</evidence>
<evidence type="ECO:0000256" key="4">
    <source>
        <dbReference type="ARBA" id="ARBA00022777"/>
    </source>
</evidence>
<dbReference type="PANTHER" id="PTHR43085">
    <property type="entry name" value="HEXOKINASE FAMILY MEMBER"/>
    <property type="match status" value="1"/>
</dbReference>
<keyword evidence="2" id="KW-0808">Transferase</keyword>
<gene>
    <name evidence="7" type="ORF">CLV70_10578</name>
</gene>
<dbReference type="GO" id="GO:0016301">
    <property type="term" value="F:kinase activity"/>
    <property type="evidence" value="ECO:0007669"/>
    <property type="project" value="UniProtKB-KW"/>
</dbReference>
<accession>A0A2T0S913</accession>
<dbReference type="Gene3D" id="3.40.1190.20">
    <property type="match status" value="1"/>
</dbReference>
<evidence type="ECO:0000313" key="8">
    <source>
        <dbReference type="Proteomes" id="UP000239209"/>
    </source>
</evidence>
<dbReference type="GO" id="GO:0005524">
    <property type="term" value="F:ATP binding"/>
    <property type="evidence" value="ECO:0007669"/>
    <property type="project" value="UniProtKB-KW"/>
</dbReference>
<keyword evidence="3" id="KW-0547">Nucleotide-binding</keyword>
<evidence type="ECO:0000256" key="3">
    <source>
        <dbReference type="ARBA" id="ARBA00022741"/>
    </source>
</evidence>
<dbReference type="InterPro" id="IPR011611">
    <property type="entry name" value="PfkB_dom"/>
</dbReference>
<comment type="similarity">
    <text evidence="1">Belongs to the carbohydrate kinase PfkB family.</text>
</comment>
<evidence type="ECO:0000259" key="6">
    <source>
        <dbReference type="Pfam" id="PF00294"/>
    </source>
</evidence>
<proteinExistence type="inferred from homology"/>
<dbReference type="InterPro" id="IPR029056">
    <property type="entry name" value="Ribokinase-like"/>
</dbReference>
<name>A0A2T0S913_9ACTN</name>
<protein>
    <submittedName>
        <fullName evidence="7">Fructokinase</fullName>
    </submittedName>
</protein>
<dbReference type="CDD" id="cd01167">
    <property type="entry name" value="bac_FRK"/>
    <property type="match status" value="1"/>
</dbReference>
<dbReference type="Pfam" id="PF00294">
    <property type="entry name" value="PfkB"/>
    <property type="match status" value="1"/>
</dbReference>
<evidence type="ECO:0000256" key="2">
    <source>
        <dbReference type="ARBA" id="ARBA00022679"/>
    </source>
</evidence>
<keyword evidence="5" id="KW-0067">ATP-binding</keyword>
<sequence length="319" mass="32943">MGDEGRGSGYAVVLGEALVDLLETERDGELIYRQAIGGAPLNVAVGATRLGADVRYVGSLGSDTLADRIASFLREAGVGTTSIARVSVPTTLAVTTFEGAEPTFQFYGEPPSYSLVRPDDVDEEMVAGASVLYAGSIALMRQPFQAAARAAWSVPGPLRVFDPNVRPKLLPDVAAVNALRELVEDYFATADLVKLSSADADVLWSGATPEAAADRILGLGARAVVVTCGAKGALVAVPDGSAMLPAPSVAAIDATGAGDSVMGALVHRLLGEGMPADLAGWQRYVTFALAVAGLVCERRGGAVAMPTREELTARWGALD</sequence>
<comment type="caution">
    <text evidence="7">The sequence shown here is derived from an EMBL/GenBank/DDBJ whole genome shotgun (WGS) entry which is preliminary data.</text>
</comment>
<dbReference type="PANTHER" id="PTHR43085:SF1">
    <property type="entry name" value="PSEUDOURIDINE KINASE-RELATED"/>
    <property type="match status" value="1"/>
</dbReference>
<dbReference type="AlphaFoldDB" id="A0A2T0S913"/>
<dbReference type="RefSeq" id="WP_106126599.1">
    <property type="nucleotide sequence ID" value="NZ_PVZG01000005.1"/>
</dbReference>
<reference evidence="7 8" key="1">
    <citation type="submission" date="2018-03" db="EMBL/GenBank/DDBJ databases">
        <title>Genomic Encyclopedia of Archaeal and Bacterial Type Strains, Phase II (KMG-II): from individual species to whole genera.</title>
        <authorList>
            <person name="Goeker M."/>
        </authorList>
    </citation>
    <scope>NUCLEOTIDE SEQUENCE [LARGE SCALE GENOMIC DNA]</scope>
    <source>
        <strain evidence="7 8">DSM 45348</strain>
    </source>
</reference>
<dbReference type="Proteomes" id="UP000239209">
    <property type="component" value="Unassembled WGS sequence"/>
</dbReference>
<keyword evidence="8" id="KW-1185">Reference proteome</keyword>
<organism evidence="7 8">
    <name type="scientific">Pseudosporangium ferrugineum</name>
    <dbReference type="NCBI Taxonomy" id="439699"/>
    <lineage>
        <taxon>Bacteria</taxon>
        <taxon>Bacillati</taxon>
        <taxon>Actinomycetota</taxon>
        <taxon>Actinomycetes</taxon>
        <taxon>Micromonosporales</taxon>
        <taxon>Micromonosporaceae</taxon>
        <taxon>Pseudosporangium</taxon>
    </lineage>
</organism>
<evidence type="ECO:0000256" key="1">
    <source>
        <dbReference type="ARBA" id="ARBA00010688"/>
    </source>
</evidence>
<dbReference type="EMBL" id="PVZG01000005">
    <property type="protein sequence ID" value="PRY29910.1"/>
    <property type="molecule type" value="Genomic_DNA"/>
</dbReference>
<dbReference type="InterPro" id="IPR050306">
    <property type="entry name" value="PfkB_Carbo_kinase"/>
</dbReference>
<feature type="domain" description="Carbohydrate kinase PfkB" evidence="6">
    <location>
        <begin position="11"/>
        <end position="307"/>
    </location>
</feature>
<dbReference type="SUPFAM" id="SSF53613">
    <property type="entry name" value="Ribokinase-like"/>
    <property type="match status" value="1"/>
</dbReference>
<keyword evidence="4 7" id="KW-0418">Kinase</keyword>